<evidence type="ECO:0000259" key="4">
    <source>
        <dbReference type="Pfam" id="PF00326"/>
    </source>
</evidence>
<dbReference type="STRING" id="765915.A0A1Y2HR58"/>
<feature type="domain" description="Peptidase S9 prolyl oligopeptidase catalytic" evidence="4">
    <location>
        <begin position="500"/>
        <end position="710"/>
    </location>
</feature>
<dbReference type="SUPFAM" id="SSF53474">
    <property type="entry name" value="alpha/beta-Hydrolases"/>
    <property type="match status" value="1"/>
</dbReference>
<organism evidence="5 6">
    <name type="scientific">Catenaria anguillulae PL171</name>
    <dbReference type="NCBI Taxonomy" id="765915"/>
    <lineage>
        <taxon>Eukaryota</taxon>
        <taxon>Fungi</taxon>
        <taxon>Fungi incertae sedis</taxon>
        <taxon>Blastocladiomycota</taxon>
        <taxon>Blastocladiomycetes</taxon>
        <taxon>Blastocladiales</taxon>
        <taxon>Catenariaceae</taxon>
        <taxon>Catenaria</taxon>
    </lineage>
</organism>
<dbReference type="Gene3D" id="3.40.50.1820">
    <property type="entry name" value="alpha/beta hydrolase"/>
    <property type="match status" value="1"/>
</dbReference>
<evidence type="ECO:0000256" key="1">
    <source>
        <dbReference type="ARBA" id="ARBA00010040"/>
    </source>
</evidence>
<dbReference type="InterPro" id="IPR029058">
    <property type="entry name" value="AB_hydrolase_fold"/>
</dbReference>
<dbReference type="PANTHER" id="PTHR42776">
    <property type="entry name" value="SERINE PEPTIDASE S9 FAMILY MEMBER"/>
    <property type="match status" value="1"/>
</dbReference>
<evidence type="ECO:0000256" key="2">
    <source>
        <dbReference type="ARBA" id="ARBA00022801"/>
    </source>
</evidence>
<sequence length="715" mass="75973">MADPTLPSTSATIARACSIYADVGRIPVPTKARLISVPASSSTGPIVASVSYSTRDPIAHKKRTFHQTVVVGAGGVSHLSPAAEDDSMALDAFHPTAGYRAALRTVTVGDAKKRMVEVYTADGALAAGCNVTDVHGDFYTDDQIGGLAWSLNHSGDAKLAYIAEAKAPKRDKRPPVLVIVHVGEPGGEAEVKMEAQVVPLEYGKLSPSKPFFALGDSVVGFVGYERSPKVWGIAHCPNRLSSIYAVPTPLRSATASTAESVTLTLSPKSLTPSNLAARCPVVQSDNTARIAFLAVPIGGPHNTCADLHILDLTTGNTTLAIPAVRGTDQPGLFIDSLTPNGPQFTEAIVGTVHWRTVRTPVRLLPTKGSIDLLQSADQHSTDRHESVVVMTQSESQGHALVAKSGIIRPPSVVLNKFGSAATPSEVSVIPARVSTATLELLESLDVVTITFLPTLEAIVVRPKRVADTDRSPLVIVPHGGPHSAYANEWSDVMSPQAVGLAAGAGYTVAYVNYTGSSGYGKDSIDALIGNIGNLEVKECHQVAERLIQDYPGFKLDKDNVFFLGGSHSGLIGTFIAAQYPGFYRAVVIRNPVTSLGTFTGTDILDWSFAEAGLPHDLRKPSLVTPHAYAHMWSQSGVSVIDKVNTPTLVLLGAKDARVPTFQGLEWAAWLKGNKPEVPVRVMQFADAGHGLESMDAQRFGFEATIAFFEEFRTRS</sequence>
<dbReference type="GO" id="GO:0006508">
    <property type="term" value="P:proteolysis"/>
    <property type="evidence" value="ECO:0007669"/>
    <property type="project" value="InterPro"/>
</dbReference>
<dbReference type="Proteomes" id="UP000193411">
    <property type="component" value="Unassembled WGS sequence"/>
</dbReference>
<name>A0A1Y2HR58_9FUNG</name>
<gene>
    <name evidence="5" type="ORF">BCR44DRAFT_1460033</name>
</gene>
<dbReference type="OrthoDB" id="43744at2759"/>
<dbReference type="GO" id="GO:0004252">
    <property type="term" value="F:serine-type endopeptidase activity"/>
    <property type="evidence" value="ECO:0007669"/>
    <property type="project" value="TreeGrafter"/>
</dbReference>
<evidence type="ECO:0000313" key="5">
    <source>
        <dbReference type="EMBL" id="ORZ37077.1"/>
    </source>
</evidence>
<comment type="similarity">
    <text evidence="1">Belongs to the peptidase S9C family.</text>
</comment>
<dbReference type="Pfam" id="PF00326">
    <property type="entry name" value="Peptidase_S9"/>
    <property type="match status" value="1"/>
</dbReference>
<accession>A0A1Y2HR58</accession>
<keyword evidence="2 5" id="KW-0378">Hydrolase</keyword>
<protein>
    <recommendedName>
        <fullName evidence="3">Dipeptidyl-peptidase V</fullName>
    </recommendedName>
</protein>
<evidence type="ECO:0000256" key="3">
    <source>
        <dbReference type="ARBA" id="ARBA00032829"/>
    </source>
</evidence>
<dbReference type="PANTHER" id="PTHR42776:SF4">
    <property type="entry name" value="ACYLAMINO-ACID-RELEASING ENZYME"/>
    <property type="match status" value="1"/>
</dbReference>
<reference evidence="5 6" key="1">
    <citation type="submission" date="2016-07" db="EMBL/GenBank/DDBJ databases">
        <title>Pervasive Adenine N6-methylation of Active Genes in Fungi.</title>
        <authorList>
            <consortium name="DOE Joint Genome Institute"/>
            <person name="Mondo S.J."/>
            <person name="Dannebaum R.O."/>
            <person name="Kuo R.C."/>
            <person name="Labutti K."/>
            <person name="Haridas S."/>
            <person name="Kuo A."/>
            <person name="Salamov A."/>
            <person name="Ahrendt S.R."/>
            <person name="Lipzen A."/>
            <person name="Sullivan W."/>
            <person name="Andreopoulos W.B."/>
            <person name="Clum A."/>
            <person name="Lindquist E."/>
            <person name="Daum C."/>
            <person name="Ramamoorthy G.K."/>
            <person name="Gryganskyi A."/>
            <person name="Culley D."/>
            <person name="Magnuson J.K."/>
            <person name="James T.Y."/>
            <person name="O'Malley M.A."/>
            <person name="Stajich J.E."/>
            <person name="Spatafora J.W."/>
            <person name="Visel A."/>
            <person name="Grigoriev I.V."/>
        </authorList>
    </citation>
    <scope>NUCLEOTIDE SEQUENCE [LARGE SCALE GENOMIC DNA]</scope>
    <source>
        <strain evidence="5 6">PL171</strain>
    </source>
</reference>
<dbReference type="AlphaFoldDB" id="A0A1Y2HR58"/>
<dbReference type="InterPro" id="IPR001375">
    <property type="entry name" value="Peptidase_S9_cat"/>
</dbReference>
<comment type="caution">
    <text evidence="5">The sequence shown here is derived from an EMBL/GenBank/DDBJ whole genome shotgun (WGS) entry which is preliminary data.</text>
</comment>
<proteinExistence type="inferred from homology"/>
<dbReference type="EMBL" id="MCFL01000014">
    <property type="protein sequence ID" value="ORZ37077.1"/>
    <property type="molecule type" value="Genomic_DNA"/>
</dbReference>
<evidence type="ECO:0000313" key="6">
    <source>
        <dbReference type="Proteomes" id="UP000193411"/>
    </source>
</evidence>
<keyword evidence="6" id="KW-1185">Reference proteome</keyword>